<dbReference type="InterPro" id="IPR013783">
    <property type="entry name" value="Ig-like_fold"/>
</dbReference>
<dbReference type="SUPFAM" id="SSF48726">
    <property type="entry name" value="Immunoglobulin"/>
    <property type="match status" value="2"/>
</dbReference>
<keyword evidence="5" id="KW-1133">Transmembrane helix</keyword>
<name>A0A5A9NMD6_9TELE</name>
<feature type="signal peptide" evidence="6">
    <location>
        <begin position="1"/>
        <end position="16"/>
    </location>
</feature>
<dbReference type="PANTHER" id="PTHR11860">
    <property type="entry name" value="POLYMERIC-IMMUNOGLOBULIN RECEPTOR"/>
    <property type="match status" value="1"/>
</dbReference>
<dbReference type="InterPro" id="IPR007110">
    <property type="entry name" value="Ig-like_dom"/>
</dbReference>
<evidence type="ECO:0000259" key="7">
    <source>
        <dbReference type="PROSITE" id="PS50835"/>
    </source>
</evidence>
<dbReference type="CDD" id="cd05716">
    <property type="entry name" value="IgV_pIgR_like"/>
    <property type="match status" value="1"/>
</dbReference>
<evidence type="ECO:0000256" key="5">
    <source>
        <dbReference type="SAM" id="Phobius"/>
    </source>
</evidence>
<evidence type="ECO:0000313" key="9">
    <source>
        <dbReference type="Proteomes" id="UP000324632"/>
    </source>
</evidence>
<feature type="chain" id="PRO_5023143449" description="Ig-like domain-containing protein" evidence="6">
    <location>
        <begin position="17"/>
        <end position="445"/>
    </location>
</feature>
<evidence type="ECO:0000313" key="8">
    <source>
        <dbReference type="EMBL" id="KAA0710036.1"/>
    </source>
</evidence>
<dbReference type="Gene3D" id="2.60.40.10">
    <property type="entry name" value="Immunoglobulins"/>
    <property type="match status" value="2"/>
</dbReference>
<dbReference type="GO" id="GO:0004888">
    <property type="term" value="F:transmembrane signaling receptor activity"/>
    <property type="evidence" value="ECO:0007669"/>
    <property type="project" value="TreeGrafter"/>
</dbReference>
<dbReference type="InterPro" id="IPR036179">
    <property type="entry name" value="Ig-like_dom_sf"/>
</dbReference>
<feature type="transmembrane region" description="Helical" evidence="5">
    <location>
        <begin position="361"/>
        <end position="384"/>
    </location>
</feature>
<keyword evidence="6" id="KW-0732">Signal</keyword>
<comment type="caution">
    <text evidence="8">The sequence shown here is derived from an EMBL/GenBank/DDBJ whole genome shotgun (WGS) entry which is preliminary data.</text>
</comment>
<organism evidence="8 9">
    <name type="scientific">Triplophysa tibetana</name>
    <dbReference type="NCBI Taxonomy" id="1572043"/>
    <lineage>
        <taxon>Eukaryota</taxon>
        <taxon>Metazoa</taxon>
        <taxon>Chordata</taxon>
        <taxon>Craniata</taxon>
        <taxon>Vertebrata</taxon>
        <taxon>Euteleostomi</taxon>
        <taxon>Actinopterygii</taxon>
        <taxon>Neopterygii</taxon>
        <taxon>Teleostei</taxon>
        <taxon>Ostariophysi</taxon>
        <taxon>Cypriniformes</taxon>
        <taxon>Nemacheilidae</taxon>
        <taxon>Triplophysa</taxon>
    </lineage>
</organism>
<dbReference type="PANTHER" id="PTHR11860:SF87">
    <property type="entry name" value="CMRF35-LIKE MOLECULE 8"/>
    <property type="match status" value="1"/>
</dbReference>
<proteinExistence type="predicted"/>
<dbReference type="Proteomes" id="UP000324632">
    <property type="component" value="Chromosome 16"/>
</dbReference>
<reference evidence="8 9" key="1">
    <citation type="journal article" date="2019" name="Mol. Ecol. Resour.">
        <title>Chromosome-level genome assembly of Triplophysa tibetana, a fish adapted to the harsh high-altitude environment of the Tibetan Plateau.</title>
        <authorList>
            <person name="Yang X."/>
            <person name="Liu H."/>
            <person name="Ma Z."/>
            <person name="Zou Y."/>
            <person name="Zou M."/>
            <person name="Mao Y."/>
            <person name="Li X."/>
            <person name="Wang H."/>
            <person name="Chen T."/>
            <person name="Wang W."/>
            <person name="Yang R."/>
        </authorList>
    </citation>
    <scope>NUCLEOTIDE SEQUENCE [LARGE SCALE GENOMIC DNA]</scope>
    <source>
        <strain evidence="8">TTIB1903HZAU</strain>
        <tissue evidence="8">Muscle</tissue>
    </source>
</reference>
<dbReference type="SMART" id="SM00409">
    <property type="entry name" value="IG"/>
    <property type="match status" value="2"/>
</dbReference>
<evidence type="ECO:0000256" key="2">
    <source>
        <dbReference type="ARBA" id="ARBA00022692"/>
    </source>
</evidence>
<gene>
    <name evidence="8" type="ORF">E1301_Tti018273</name>
</gene>
<comment type="subcellular location">
    <subcellularLocation>
        <location evidence="1">Membrane</location>
    </subcellularLocation>
</comment>
<dbReference type="Pfam" id="PF07686">
    <property type="entry name" value="V-set"/>
    <property type="match status" value="1"/>
</dbReference>
<dbReference type="InterPro" id="IPR050671">
    <property type="entry name" value="CD300_family_receptors"/>
</dbReference>
<dbReference type="EMBL" id="SOYY01000016">
    <property type="protein sequence ID" value="KAA0710036.1"/>
    <property type="molecule type" value="Genomic_DNA"/>
</dbReference>
<protein>
    <recommendedName>
        <fullName evidence="7">Ig-like domain-containing protein</fullName>
    </recommendedName>
</protein>
<dbReference type="InterPro" id="IPR013106">
    <property type="entry name" value="Ig_V-set"/>
</dbReference>
<keyword evidence="2 5" id="KW-0812">Transmembrane</keyword>
<accession>A0A5A9NMD6</accession>
<evidence type="ECO:0000256" key="1">
    <source>
        <dbReference type="ARBA" id="ARBA00004370"/>
    </source>
</evidence>
<keyword evidence="3 5" id="KW-0472">Membrane</keyword>
<evidence type="ECO:0000256" key="3">
    <source>
        <dbReference type="ARBA" id="ARBA00023136"/>
    </source>
</evidence>
<dbReference type="GO" id="GO:0005886">
    <property type="term" value="C:plasma membrane"/>
    <property type="evidence" value="ECO:0007669"/>
    <property type="project" value="TreeGrafter"/>
</dbReference>
<feature type="region of interest" description="Disordered" evidence="4">
    <location>
        <begin position="305"/>
        <end position="327"/>
    </location>
</feature>
<sequence>MLSIIMLLLEVQGTSSLWTVSKITARSGGFVTIPCHYHRLFRDNPKYWCKGRNWLTCITMQTTDPKGKRPGVSFHNNQDELVITMTLTNLSSSDSNRYWCAVKKKGVLRSDIKTYLELTVTEGIPDLSVASSMVSSVEGGIITVECLYSEKLRDAEKKWCRSGDRHSCQTAQDIEPSPDAAVQINDTNDGVFRVMLTRLKKTYTGWYWCMAGGLQAPVYINITSVHASTTNTRPSSSTVAPWSSYTPINLFTVYPSTHSPSPTSFDVNNHNTEATLSPTTSELPETTSYKPWQISTASSEQLSSTVHSSTYPTTKNNSSSHCGGITLPTSRSATTNVESVISAATGSSKDLKSDIKGRDRLWVIVLCGALPLLFILTGISWKLWSWHKKSNKREDTQIKAEVHTIDDRQDLLNNEWTATSVSWINTGSDTIIITRFQDEISGIER</sequence>
<keyword evidence="9" id="KW-1185">Reference proteome</keyword>
<dbReference type="PROSITE" id="PS50835">
    <property type="entry name" value="IG_LIKE"/>
    <property type="match status" value="1"/>
</dbReference>
<feature type="domain" description="Ig-like" evidence="7">
    <location>
        <begin position="125"/>
        <end position="221"/>
    </location>
</feature>
<dbReference type="AlphaFoldDB" id="A0A5A9NMD6"/>
<evidence type="ECO:0000256" key="4">
    <source>
        <dbReference type="SAM" id="MobiDB-lite"/>
    </source>
</evidence>
<evidence type="ECO:0000256" key="6">
    <source>
        <dbReference type="SAM" id="SignalP"/>
    </source>
</evidence>
<dbReference type="InterPro" id="IPR003599">
    <property type="entry name" value="Ig_sub"/>
</dbReference>